<dbReference type="Proteomes" id="UP001186974">
    <property type="component" value="Unassembled WGS sequence"/>
</dbReference>
<organism evidence="1 2">
    <name type="scientific">Coniosporium uncinatum</name>
    <dbReference type="NCBI Taxonomy" id="93489"/>
    <lineage>
        <taxon>Eukaryota</taxon>
        <taxon>Fungi</taxon>
        <taxon>Dikarya</taxon>
        <taxon>Ascomycota</taxon>
        <taxon>Pezizomycotina</taxon>
        <taxon>Dothideomycetes</taxon>
        <taxon>Dothideomycetes incertae sedis</taxon>
        <taxon>Coniosporium</taxon>
    </lineage>
</organism>
<feature type="non-terminal residue" evidence="1">
    <location>
        <position position="1"/>
    </location>
</feature>
<evidence type="ECO:0000313" key="2">
    <source>
        <dbReference type="Proteomes" id="UP001186974"/>
    </source>
</evidence>
<keyword evidence="2" id="KW-1185">Reference proteome</keyword>
<comment type="caution">
    <text evidence="1">The sequence shown here is derived from an EMBL/GenBank/DDBJ whole genome shotgun (WGS) entry which is preliminary data.</text>
</comment>
<dbReference type="EMBL" id="JAWDJW010000132">
    <property type="protein sequence ID" value="KAK3081547.1"/>
    <property type="molecule type" value="Genomic_DNA"/>
</dbReference>
<proteinExistence type="predicted"/>
<reference evidence="1" key="1">
    <citation type="submission" date="2024-09" db="EMBL/GenBank/DDBJ databases">
        <title>Black Yeasts Isolated from many extreme environments.</title>
        <authorList>
            <person name="Coleine C."/>
            <person name="Stajich J.E."/>
            <person name="Selbmann L."/>
        </authorList>
    </citation>
    <scope>NUCLEOTIDE SEQUENCE</scope>
    <source>
        <strain evidence="1">CCFEE 5737</strain>
    </source>
</reference>
<name>A0ACC3DXS0_9PEZI</name>
<evidence type="ECO:0000313" key="1">
    <source>
        <dbReference type="EMBL" id="KAK3081547.1"/>
    </source>
</evidence>
<protein>
    <submittedName>
        <fullName evidence="1">Uncharacterized protein</fullName>
    </submittedName>
</protein>
<sequence>CTDLVCLHQAYRDVAQQLRIPGWNDEKADIKKVVQSHLSQNRTRPWLCVFDNADPFTGIRNGTPGSKPGSVSLKEYPPKSKQGCIVFTTRDKKIAVKLAGPNIVEVPEMDEDGAVKLLQKSLVMPDLQADPHTNALIEELTYLPLAIVAAAYISENSMALLGYLSLLNEQEDDVIELLSGEFEDDWRYQSIKNPVATT</sequence>
<gene>
    <name evidence="1" type="ORF">LTS18_005545</name>
</gene>
<accession>A0ACC3DXS0</accession>